<sequence length="32" mass="3732">MIDPFLSFKEIQLINDIIKDITAIKYAMLLYG</sequence>
<reference evidence="1 2" key="1">
    <citation type="submission" date="2017-06" db="EMBL/GenBank/DDBJ databases">
        <authorList>
            <person name="Kim H.J."/>
            <person name="Triplett B.A."/>
        </authorList>
    </citation>
    <scope>NUCLEOTIDE SEQUENCE [LARGE SCALE GENOMIC DNA]</scope>
    <source>
        <strain evidence="1 2">DSM 19307</strain>
    </source>
</reference>
<dbReference type="AlphaFoldDB" id="A0A239LIA9"/>
<proteinExistence type="predicted"/>
<organism evidence="1 2">
    <name type="scientific">Ekhidna lutea</name>
    <dbReference type="NCBI Taxonomy" id="447679"/>
    <lineage>
        <taxon>Bacteria</taxon>
        <taxon>Pseudomonadati</taxon>
        <taxon>Bacteroidota</taxon>
        <taxon>Cytophagia</taxon>
        <taxon>Cytophagales</taxon>
        <taxon>Reichenbachiellaceae</taxon>
        <taxon>Ekhidna</taxon>
    </lineage>
</organism>
<accession>A0A239LIA9</accession>
<evidence type="ECO:0000313" key="1">
    <source>
        <dbReference type="EMBL" id="SNT30095.1"/>
    </source>
</evidence>
<dbReference type="EMBL" id="FZPD01000005">
    <property type="protein sequence ID" value="SNT30095.1"/>
    <property type="molecule type" value="Genomic_DNA"/>
</dbReference>
<name>A0A239LIA9_EKHLU</name>
<gene>
    <name evidence="1" type="ORF">SAMN05421640_3290</name>
</gene>
<dbReference type="Proteomes" id="UP000198393">
    <property type="component" value="Unassembled WGS sequence"/>
</dbReference>
<evidence type="ECO:0000313" key="2">
    <source>
        <dbReference type="Proteomes" id="UP000198393"/>
    </source>
</evidence>
<keyword evidence="2" id="KW-1185">Reference proteome</keyword>
<protein>
    <submittedName>
        <fullName evidence="1">Uncharacterized protein</fullName>
    </submittedName>
</protein>